<evidence type="ECO:0000256" key="3">
    <source>
        <dbReference type="ARBA" id="ARBA00022842"/>
    </source>
</evidence>
<dbReference type="InterPro" id="IPR036412">
    <property type="entry name" value="HAD-like_sf"/>
</dbReference>
<dbReference type="InterPro" id="IPR006439">
    <property type="entry name" value="HAD-SF_hydro_IA"/>
</dbReference>
<name>A0ABV9Y723_9PSEU</name>
<dbReference type="PRINTS" id="PR00413">
    <property type="entry name" value="HADHALOGNASE"/>
</dbReference>
<dbReference type="SFLD" id="SFLDG01129">
    <property type="entry name" value="C1.5:_HAD__Beta-PGM__Phosphata"/>
    <property type="match status" value="1"/>
</dbReference>
<keyword evidence="3" id="KW-0460">Magnesium</keyword>
<dbReference type="Proteomes" id="UP001595833">
    <property type="component" value="Unassembled WGS sequence"/>
</dbReference>
<comment type="caution">
    <text evidence="4">The sequence shown here is derived from an EMBL/GenBank/DDBJ whole genome shotgun (WGS) entry which is preliminary data.</text>
</comment>
<accession>A0ABV9Y723</accession>
<evidence type="ECO:0000256" key="2">
    <source>
        <dbReference type="ARBA" id="ARBA00022801"/>
    </source>
</evidence>
<organism evidence="4 5">
    <name type="scientific">Saccharothrix xinjiangensis</name>
    <dbReference type="NCBI Taxonomy" id="204798"/>
    <lineage>
        <taxon>Bacteria</taxon>
        <taxon>Bacillati</taxon>
        <taxon>Actinomycetota</taxon>
        <taxon>Actinomycetes</taxon>
        <taxon>Pseudonocardiales</taxon>
        <taxon>Pseudonocardiaceae</taxon>
        <taxon>Saccharothrix</taxon>
    </lineage>
</organism>
<dbReference type="EC" id="3.1.3.-" evidence="4"/>
<sequence length="228" mass="24532">MGPPQAGRRVLTLVLFDLDDTLVDLTGAFARWAGEFAAEHGLPGDAVAWLVGAGRRSRGPKDRLFAEVRARFGLAEPVEELWARYRARVPELVAARPGVAEGLVALRAAGWRIGVVTNGLPDNQVGKLRRTGLADLVDGWCASGEVGPRKPDPEIFRLAARRCGVPLAGWVVGDDPVLDVEGGRRAGLRTCWVDHGRLWPGETPPDLVAGDTHLAIRSLLDAESQLFA</sequence>
<keyword evidence="5" id="KW-1185">Reference proteome</keyword>
<dbReference type="PANTHER" id="PTHR46470:SF4">
    <property type="entry name" value="5-AMINO-6-(5-PHOSPHO-D-RIBITYLAMINO)URACIL PHOSPHATASE YIGB"/>
    <property type="match status" value="1"/>
</dbReference>
<dbReference type="Gene3D" id="3.40.50.1000">
    <property type="entry name" value="HAD superfamily/HAD-like"/>
    <property type="match status" value="1"/>
</dbReference>
<dbReference type="GO" id="GO:0016787">
    <property type="term" value="F:hydrolase activity"/>
    <property type="evidence" value="ECO:0007669"/>
    <property type="project" value="UniProtKB-KW"/>
</dbReference>
<dbReference type="NCBIfam" id="TIGR01509">
    <property type="entry name" value="HAD-SF-IA-v3"/>
    <property type="match status" value="1"/>
</dbReference>
<evidence type="ECO:0000256" key="1">
    <source>
        <dbReference type="ARBA" id="ARBA00001946"/>
    </source>
</evidence>
<dbReference type="InterPro" id="IPR051400">
    <property type="entry name" value="HAD-like_hydrolase"/>
</dbReference>
<evidence type="ECO:0000313" key="5">
    <source>
        <dbReference type="Proteomes" id="UP001595833"/>
    </source>
</evidence>
<dbReference type="Pfam" id="PF00702">
    <property type="entry name" value="Hydrolase"/>
    <property type="match status" value="1"/>
</dbReference>
<gene>
    <name evidence="4" type="ORF">ACFPFM_31070</name>
</gene>
<dbReference type="PANTHER" id="PTHR46470">
    <property type="entry name" value="N-ACYLNEURAMINATE-9-PHOSPHATASE"/>
    <property type="match status" value="1"/>
</dbReference>
<reference evidence="5" key="1">
    <citation type="journal article" date="2019" name="Int. J. Syst. Evol. Microbiol.">
        <title>The Global Catalogue of Microorganisms (GCM) 10K type strain sequencing project: providing services to taxonomists for standard genome sequencing and annotation.</title>
        <authorList>
            <consortium name="The Broad Institute Genomics Platform"/>
            <consortium name="The Broad Institute Genome Sequencing Center for Infectious Disease"/>
            <person name="Wu L."/>
            <person name="Ma J."/>
        </authorList>
    </citation>
    <scope>NUCLEOTIDE SEQUENCE [LARGE SCALE GENOMIC DNA]</scope>
    <source>
        <strain evidence="5">KCTC 12848</strain>
    </source>
</reference>
<dbReference type="RefSeq" id="WP_344037637.1">
    <property type="nucleotide sequence ID" value="NZ_BAAAKE010000008.1"/>
</dbReference>
<keyword evidence="2 4" id="KW-0378">Hydrolase</keyword>
<proteinExistence type="predicted"/>
<dbReference type="EMBL" id="JBHSJB010000031">
    <property type="protein sequence ID" value="MFC5058176.1"/>
    <property type="molecule type" value="Genomic_DNA"/>
</dbReference>
<dbReference type="NCBIfam" id="TIGR01549">
    <property type="entry name" value="HAD-SF-IA-v1"/>
    <property type="match status" value="1"/>
</dbReference>
<protein>
    <submittedName>
        <fullName evidence="4">HAD family hydrolase</fullName>
        <ecNumber evidence="4">3.1.3.-</ecNumber>
    </submittedName>
</protein>
<evidence type="ECO:0000313" key="4">
    <source>
        <dbReference type="EMBL" id="MFC5058176.1"/>
    </source>
</evidence>
<dbReference type="SFLD" id="SFLDS00003">
    <property type="entry name" value="Haloacid_Dehalogenase"/>
    <property type="match status" value="1"/>
</dbReference>
<dbReference type="InterPro" id="IPR023214">
    <property type="entry name" value="HAD_sf"/>
</dbReference>
<comment type="cofactor">
    <cofactor evidence="1">
        <name>Mg(2+)</name>
        <dbReference type="ChEBI" id="CHEBI:18420"/>
    </cofactor>
</comment>
<dbReference type="SUPFAM" id="SSF56784">
    <property type="entry name" value="HAD-like"/>
    <property type="match status" value="1"/>
</dbReference>